<dbReference type="EMBL" id="RDQH01000342">
    <property type="protein sequence ID" value="RXH70708.1"/>
    <property type="molecule type" value="Genomic_DNA"/>
</dbReference>
<accession>A0A498HGV2</accession>
<evidence type="ECO:0000313" key="2">
    <source>
        <dbReference type="Proteomes" id="UP000290289"/>
    </source>
</evidence>
<gene>
    <name evidence="1" type="ORF">DVH24_013454</name>
</gene>
<organism evidence="1 2">
    <name type="scientific">Malus domestica</name>
    <name type="common">Apple</name>
    <name type="synonym">Pyrus malus</name>
    <dbReference type="NCBI Taxonomy" id="3750"/>
    <lineage>
        <taxon>Eukaryota</taxon>
        <taxon>Viridiplantae</taxon>
        <taxon>Streptophyta</taxon>
        <taxon>Embryophyta</taxon>
        <taxon>Tracheophyta</taxon>
        <taxon>Spermatophyta</taxon>
        <taxon>Magnoliopsida</taxon>
        <taxon>eudicotyledons</taxon>
        <taxon>Gunneridae</taxon>
        <taxon>Pentapetalae</taxon>
        <taxon>rosids</taxon>
        <taxon>fabids</taxon>
        <taxon>Rosales</taxon>
        <taxon>Rosaceae</taxon>
        <taxon>Amygdaloideae</taxon>
        <taxon>Maleae</taxon>
        <taxon>Malus</taxon>
    </lineage>
</organism>
<name>A0A498HGV2_MALDO</name>
<dbReference type="AlphaFoldDB" id="A0A498HGV2"/>
<evidence type="ECO:0000313" key="1">
    <source>
        <dbReference type="EMBL" id="RXH70708.1"/>
    </source>
</evidence>
<protein>
    <submittedName>
        <fullName evidence="1">Uncharacterized protein</fullName>
    </submittedName>
</protein>
<reference evidence="1 2" key="1">
    <citation type="submission" date="2018-10" db="EMBL/GenBank/DDBJ databases">
        <title>A high-quality apple genome assembly.</title>
        <authorList>
            <person name="Hu J."/>
        </authorList>
    </citation>
    <scope>NUCLEOTIDE SEQUENCE [LARGE SCALE GENOMIC DNA]</scope>
    <source>
        <strain evidence="2">cv. HFTH1</strain>
        <tissue evidence="1">Young leaf</tissue>
    </source>
</reference>
<comment type="caution">
    <text evidence="1">The sequence shown here is derived from an EMBL/GenBank/DDBJ whole genome shotgun (WGS) entry which is preliminary data.</text>
</comment>
<keyword evidence="2" id="KW-1185">Reference proteome</keyword>
<dbReference type="Proteomes" id="UP000290289">
    <property type="component" value="Chromosome 16"/>
</dbReference>
<proteinExistence type="predicted"/>
<sequence length="175" mass="19846">MEETIEEFTDSGIDPLTVSRISCHPISGLCRTLKPDSLSILSSSKSSSSSSISFFAGFEPEPVWQNRLQLLGRLEHQVGPTIFFLFFFESHDQAAKPDWENTLVFFQELELTFDHGRLQVHTESRGMKRAIRGPRHECSFGTRYDSVHYFSTNHDFASLTMDAHLAAIEASLNRC</sequence>